<dbReference type="OrthoDB" id="2267314at2759"/>
<evidence type="ECO:0000256" key="3">
    <source>
        <dbReference type="SAM" id="SignalP"/>
    </source>
</evidence>
<accession>A0A8H7BPW6</accession>
<dbReference type="EMBL" id="JABAYA010000139">
    <property type="protein sequence ID" value="KAF7723800.1"/>
    <property type="molecule type" value="Genomic_DNA"/>
</dbReference>
<feature type="compositionally biased region" description="Polar residues" evidence="1">
    <location>
        <begin position="459"/>
        <end position="471"/>
    </location>
</feature>
<dbReference type="SUPFAM" id="SSF50965">
    <property type="entry name" value="Galactose oxidase, central domain"/>
    <property type="match status" value="1"/>
</dbReference>
<proteinExistence type="predicted"/>
<keyword evidence="2" id="KW-1133">Transmembrane helix</keyword>
<evidence type="ECO:0000256" key="1">
    <source>
        <dbReference type="SAM" id="MobiDB-lite"/>
    </source>
</evidence>
<dbReference type="InterPro" id="IPR011043">
    <property type="entry name" value="Gal_Oxase/kelch_b-propeller"/>
</dbReference>
<organism evidence="4 5">
    <name type="scientific">Apophysomyces ossiformis</name>
    <dbReference type="NCBI Taxonomy" id="679940"/>
    <lineage>
        <taxon>Eukaryota</taxon>
        <taxon>Fungi</taxon>
        <taxon>Fungi incertae sedis</taxon>
        <taxon>Mucoromycota</taxon>
        <taxon>Mucoromycotina</taxon>
        <taxon>Mucoromycetes</taxon>
        <taxon>Mucorales</taxon>
        <taxon>Mucorineae</taxon>
        <taxon>Mucoraceae</taxon>
        <taxon>Apophysomyces</taxon>
    </lineage>
</organism>
<dbReference type="Proteomes" id="UP000605846">
    <property type="component" value="Unassembled WGS sequence"/>
</dbReference>
<reference evidence="4" key="1">
    <citation type="submission" date="2020-01" db="EMBL/GenBank/DDBJ databases">
        <title>Genome Sequencing of Three Apophysomyces-Like Fungal Strains Confirms a Novel Fungal Genus in the Mucoromycota with divergent Burkholderia-like Endosymbiotic Bacteria.</title>
        <authorList>
            <person name="Stajich J.E."/>
            <person name="Macias A.M."/>
            <person name="Carter-House D."/>
            <person name="Lovett B."/>
            <person name="Kasson L.R."/>
            <person name="Berry K."/>
            <person name="Grigoriev I."/>
            <person name="Chang Y."/>
            <person name="Spatafora J."/>
            <person name="Kasson M.T."/>
        </authorList>
    </citation>
    <scope>NUCLEOTIDE SEQUENCE</scope>
    <source>
        <strain evidence="4">NRRL A-21654</strain>
    </source>
</reference>
<sequence length="501" mass="56030">MRNPSFSKRKRTVETILFLWCICLVSALTHASIIGPVKHGNCLFDYNSTFYMYAQYPSAAQASLYALAFPFSTKEGVLPWKDLHGANEFTPEGCGVTSDGRVILVGSDLSIWQYNIDQPAWTHVPVQAPLRPKNGILTAISRNIFVVYDTSSRESYLLDVHNPPPWNWAIINPTNSTPPSTERMIAAGSYIYHMYNNQSNGTSANHLYAFDPVSKQWIGYVGSFLGPNNLSVTSHADKIFVFSTTDSMPLQPKELSNLFWTLAIQNTSATIQNLFVKQAGTTVQLPSAMTTATFVNDQTIVFYDSPKQGNETYLTWYDPETNTQRARYIISRLSPLPFWETEEGQHTRIGLICALTIPLGLLAIFTIHILRRSRKVRARTTEKLPFEDGNQGSKEMKLLDEKSVEDAETWSRRVLRILFSINHPPKNASRASSCSDLLAPKKKFSTALSSYVPSPLKEVSTSSSSVLQQEQYPRAPAAVKTKEDSSGQIRHALQLGNNNTK</sequence>
<protein>
    <submittedName>
        <fullName evidence="4">Uncharacterized protein</fullName>
    </submittedName>
</protein>
<keyword evidence="2" id="KW-0812">Transmembrane</keyword>
<evidence type="ECO:0000313" key="4">
    <source>
        <dbReference type="EMBL" id="KAF7723800.1"/>
    </source>
</evidence>
<feature type="region of interest" description="Disordered" evidence="1">
    <location>
        <begin position="455"/>
        <end position="501"/>
    </location>
</feature>
<evidence type="ECO:0000256" key="2">
    <source>
        <dbReference type="SAM" id="Phobius"/>
    </source>
</evidence>
<gene>
    <name evidence="4" type="ORF">EC973_001584</name>
</gene>
<feature type="signal peptide" evidence="3">
    <location>
        <begin position="1"/>
        <end position="31"/>
    </location>
</feature>
<evidence type="ECO:0000313" key="5">
    <source>
        <dbReference type="Proteomes" id="UP000605846"/>
    </source>
</evidence>
<dbReference type="AlphaFoldDB" id="A0A8H7BPW6"/>
<feature type="chain" id="PRO_5034455940" evidence="3">
    <location>
        <begin position="32"/>
        <end position="501"/>
    </location>
</feature>
<keyword evidence="5" id="KW-1185">Reference proteome</keyword>
<dbReference type="InterPro" id="IPR015915">
    <property type="entry name" value="Kelch-typ_b-propeller"/>
</dbReference>
<comment type="caution">
    <text evidence="4">The sequence shown here is derived from an EMBL/GenBank/DDBJ whole genome shotgun (WGS) entry which is preliminary data.</text>
</comment>
<name>A0A8H7BPW6_9FUNG</name>
<feature type="transmembrane region" description="Helical" evidence="2">
    <location>
        <begin position="349"/>
        <end position="370"/>
    </location>
</feature>
<keyword evidence="3" id="KW-0732">Signal</keyword>
<keyword evidence="2" id="KW-0472">Membrane</keyword>
<dbReference type="Gene3D" id="2.120.10.80">
    <property type="entry name" value="Kelch-type beta propeller"/>
    <property type="match status" value="1"/>
</dbReference>